<dbReference type="InterPro" id="IPR050062">
    <property type="entry name" value="Pro-tRNA_synthetase"/>
</dbReference>
<evidence type="ECO:0000256" key="1">
    <source>
        <dbReference type="ARBA" id="ARBA00008226"/>
    </source>
</evidence>
<evidence type="ECO:0000256" key="3">
    <source>
        <dbReference type="ARBA" id="ARBA00022598"/>
    </source>
</evidence>
<feature type="domain" description="Aminoacyl-transfer RNA synthetases class-II family profile" evidence="10">
    <location>
        <begin position="55"/>
        <end position="455"/>
    </location>
</feature>
<dbReference type="PANTHER" id="PTHR42753:SF2">
    <property type="entry name" value="PROLINE--TRNA LIGASE"/>
    <property type="match status" value="1"/>
</dbReference>
<dbReference type="InterPro" id="IPR002316">
    <property type="entry name" value="Pro-tRNA-ligase_IIa"/>
</dbReference>
<dbReference type="SUPFAM" id="SSF55681">
    <property type="entry name" value="Class II aaRS and biotin synthetases"/>
    <property type="match status" value="1"/>
</dbReference>
<keyword evidence="6" id="KW-0648">Protein biosynthesis</keyword>
<name>A0A9W6Z490_AMBMO</name>
<dbReference type="OrthoDB" id="10267474at2759"/>
<dbReference type="Pfam" id="PF00587">
    <property type="entry name" value="tRNA-synt_2b"/>
    <property type="match status" value="1"/>
</dbReference>
<sequence length="585" mass="66742">MLRTTIRKRFVSTQTPFSHPPPSKLKPNITTTELLTQLGYIRQANAGLTHWLPLGLQTLRNIEDIIHFRLKQAGCIEVSLSSISSSSIWQATNRWENNELFKLANNNNNGKDKDGNASSEFCLAATAEEEVTELVKKYCKSYRRLPLIVYQMNRKYRNEQRPRSGLLRGREFVMKDAYSFDIDSESALKSFELMNEVYYKIFKDFKLDFIKANADSGSIGGDLSYEWHFAGESGEDTLFVCDNTEECGAAANIEKLHPLRENEQAKCADEASARYMLSTEGDLVAVYYPKGRSLNLKFIESEDLVDIDPRWADKSAEKVLNKFQTNNEDGTEMQFKNVVRLMDKQIQPGTKLPDFPIDFSRSRMTTFENLDLVEAQEGDLCSSCNGKGHLKVKKGIEVGHTFYLGTKYSEPLNASYIDHLGKRKFYEMGCYGIGVSRLVGAIADLTRDKLGLRWPAKIAPLQLSIITATDPKPQVTKLIERLQEQRDMLFEVDTSTLGMGGKLMKSKKMGIPLQMIIGENNFPLVEIELRGQRFPTDNGEYEYLKKFEEKKDEWQWSILEDKGTEKHLVHIDFADQVIPLLLKDM</sequence>
<proteinExistence type="inferred from homology"/>
<dbReference type="EC" id="6.1.1.15" evidence="2"/>
<comment type="caution">
    <text evidence="11">The sequence shown here is derived from an EMBL/GenBank/DDBJ whole genome shotgun (WGS) entry which is preliminary data.</text>
</comment>
<evidence type="ECO:0000256" key="8">
    <source>
        <dbReference type="ARBA" id="ARBA00029731"/>
    </source>
</evidence>
<dbReference type="AlphaFoldDB" id="A0A9W6Z490"/>
<keyword evidence="7" id="KW-0030">Aminoacyl-tRNA synthetase</keyword>
<evidence type="ECO:0000256" key="5">
    <source>
        <dbReference type="ARBA" id="ARBA00022840"/>
    </source>
</evidence>
<dbReference type="InterPro" id="IPR006195">
    <property type="entry name" value="aa-tRNA-synth_II"/>
</dbReference>
<evidence type="ECO:0000256" key="6">
    <source>
        <dbReference type="ARBA" id="ARBA00022917"/>
    </source>
</evidence>
<keyword evidence="4" id="KW-0547">Nucleotide-binding</keyword>
<gene>
    <name evidence="11" type="ORF">Amon01_000752700</name>
</gene>
<dbReference type="InterPro" id="IPR002314">
    <property type="entry name" value="aa-tRNA-synt_IIb"/>
</dbReference>
<evidence type="ECO:0000256" key="4">
    <source>
        <dbReference type="ARBA" id="ARBA00022741"/>
    </source>
</evidence>
<keyword evidence="5" id="KW-0067">ATP-binding</keyword>
<dbReference type="PROSITE" id="PS50862">
    <property type="entry name" value="AA_TRNA_LIGASE_II"/>
    <property type="match status" value="1"/>
</dbReference>
<dbReference type="GO" id="GO:0004827">
    <property type="term" value="F:proline-tRNA ligase activity"/>
    <property type="evidence" value="ECO:0007669"/>
    <property type="project" value="UniProtKB-EC"/>
</dbReference>
<protein>
    <recommendedName>
        <fullName evidence="2">proline--tRNA ligase</fullName>
        <ecNumber evidence="2">6.1.1.15</ecNumber>
    </recommendedName>
    <alternativeName>
        <fullName evidence="8">Prolyl-tRNA synthetase</fullName>
    </alternativeName>
</protein>
<reference evidence="11" key="1">
    <citation type="submission" date="2023-04" db="EMBL/GenBank/DDBJ databases">
        <title>Ambrosiozyma monospora NBRC 1965.</title>
        <authorList>
            <person name="Ichikawa N."/>
            <person name="Sato H."/>
            <person name="Tonouchi N."/>
        </authorList>
    </citation>
    <scope>NUCLEOTIDE SEQUENCE</scope>
    <source>
        <strain evidence="11">NBRC 1965</strain>
    </source>
</reference>
<dbReference type="GO" id="GO:0005739">
    <property type="term" value="C:mitochondrion"/>
    <property type="evidence" value="ECO:0007669"/>
    <property type="project" value="TreeGrafter"/>
</dbReference>
<evidence type="ECO:0000259" key="10">
    <source>
        <dbReference type="PROSITE" id="PS50862"/>
    </source>
</evidence>
<dbReference type="SUPFAM" id="SSF52954">
    <property type="entry name" value="Class II aaRS ABD-related"/>
    <property type="match status" value="1"/>
</dbReference>
<dbReference type="Gene3D" id="3.30.930.10">
    <property type="entry name" value="Bira Bifunctional Protein, Domain 2"/>
    <property type="match status" value="2"/>
</dbReference>
<dbReference type="PRINTS" id="PR01046">
    <property type="entry name" value="TRNASYNTHPRO"/>
</dbReference>
<keyword evidence="12" id="KW-1185">Reference proteome</keyword>
<comment type="similarity">
    <text evidence="1">Belongs to the class-II aminoacyl-tRNA synthetase family.</text>
</comment>
<evidence type="ECO:0000256" key="7">
    <source>
        <dbReference type="ARBA" id="ARBA00023146"/>
    </source>
</evidence>
<comment type="catalytic activity">
    <reaction evidence="9">
        <text>tRNA(Pro) + L-proline + ATP = L-prolyl-tRNA(Pro) + AMP + diphosphate</text>
        <dbReference type="Rhea" id="RHEA:14305"/>
        <dbReference type="Rhea" id="RHEA-COMP:9700"/>
        <dbReference type="Rhea" id="RHEA-COMP:9702"/>
        <dbReference type="ChEBI" id="CHEBI:30616"/>
        <dbReference type="ChEBI" id="CHEBI:33019"/>
        <dbReference type="ChEBI" id="CHEBI:60039"/>
        <dbReference type="ChEBI" id="CHEBI:78442"/>
        <dbReference type="ChEBI" id="CHEBI:78532"/>
        <dbReference type="ChEBI" id="CHEBI:456215"/>
        <dbReference type="EC" id="6.1.1.15"/>
    </reaction>
</comment>
<dbReference type="GO" id="GO:0005524">
    <property type="term" value="F:ATP binding"/>
    <property type="evidence" value="ECO:0007669"/>
    <property type="project" value="UniProtKB-KW"/>
</dbReference>
<organism evidence="11 12">
    <name type="scientific">Ambrosiozyma monospora</name>
    <name type="common">Yeast</name>
    <name type="synonym">Endomycopsis monosporus</name>
    <dbReference type="NCBI Taxonomy" id="43982"/>
    <lineage>
        <taxon>Eukaryota</taxon>
        <taxon>Fungi</taxon>
        <taxon>Dikarya</taxon>
        <taxon>Ascomycota</taxon>
        <taxon>Saccharomycotina</taxon>
        <taxon>Pichiomycetes</taxon>
        <taxon>Pichiales</taxon>
        <taxon>Pichiaceae</taxon>
        <taxon>Ambrosiozyma</taxon>
    </lineage>
</organism>
<dbReference type="InterPro" id="IPR045864">
    <property type="entry name" value="aa-tRNA-synth_II/BPL/LPL"/>
</dbReference>
<dbReference type="GO" id="GO:0006433">
    <property type="term" value="P:prolyl-tRNA aminoacylation"/>
    <property type="evidence" value="ECO:0007669"/>
    <property type="project" value="InterPro"/>
</dbReference>
<dbReference type="Proteomes" id="UP001165063">
    <property type="component" value="Unassembled WGS sequence"/>
</dbReference>
<dbReference type="Gene3D" id="3.40.50.800">
    <property type="entry name" value="Anticodon-binding domain"/>
    <property type="match status" value="1"/>
</dbReference>
<evidence type="ECO:0000313" key="11">
    <source>
        <dbReference type="EMBL" id="GMG55222.1"/>
    </source>
</evidence>
<dbReference type="PANTHER" id="PTHR42753">
    <property type="entry name" value="MITOCHONDRIAL RIBOSOME PROTEIN L39/PROLYL-TRNA LIGASE FAMILY MEMBER"/>
    <property type="match status" value="1"/>
</dbReference>
<evidence type="ECO:0000313" key="12">
    <source>
        <dbReference type="Proteomes" id="UP001165063"/>
    </source>
</evidence>
<evidence type="ECO:0000256" key="2">
    <source>
        <dbReference type="ARBA" id="ARBA00012831"/>
    </source>
</evidence>
<keyword evidence="3" id="KW-0436">Ligase</keyword>
<evidence type="ECO:0000256" key="9">
    <source>
        <dbReference type="ARBA" id="ARBA00047671"/>
    </source>
</evidence>
<dbReference type="InterPro" id="IPR036621">
    <property type="entry name" value="Anticodon-bd_dom_sf"/>
</dbReference>
<dbReference type="EMBL" id="BSXU01005639">
    <property type="protein sequence ID" value="GMG55222.1"/>
    <property type="molecule type" value="Genomic_DNA"/>
</dbReference>
<accession>A0A9W6Z490</accession>